<sequence>MNAITLSLLIAATLGSGLIAGLFCVFSNFMMRALAQIPTPAGIAAMQSINRAIINPAFLLVFFGTGIASVLAIALGWRQLDTASLAWAIAGSAIYVIGGIGVTLVFNVPLNNRLAAVDPDGEEGAATWAMYLVTWVRWNHLRSVATLVSTLCSIVAVWLANGHG</sequence>
<feature type="transmembrane region" description="Helical" evidence="1">
    <location>
        <begin position="140"/>
        <end position="160"/>
    </location>
</feature>
<evidence type="ECO:0000313" key="2">
    <source>
        <dbReference type="EMBL" id="SHE54818.1"/>
    </source>
</evidence>
<feature type="transmembrane region" description="Helical" evidence="1">
    <location>
        <begin position="52"/>
        <end position="77"/>
    </location>
</feature>
<dbReference type="Proteomes" id="UP000184346">
    <property type="component" value="Unassembled WGS sequence"/>
</dbReference>
<feature type="transmembrane region" description="Helical" evidence="1">
    <location>
        <begin position="6"/>
        <end position="31"/>
    </location>
</feature>
<name>A0A1M4UDV9_9GAMM</name>
<reference evidence="2 3" key="1">
    <citation type="submission" date="2016-11" db="EMBL/GenBank/DDBJ databases">
        <authorList>
            <person name="Jaros S."/>
            <person name="Januszkiewicz K."/>
            <person name="Wedrychowicz H."/>
        </authorList>
    </citation>
    <scope>NUCLEOTIDE SEQUENCE [LARGE SCALE GENOMIC DNA]</scope>
    <source>
        <strain evidence="2 3">DSM 19980</strain>
    </source>
</reference>
<gene>
    <name evidence="2" type="ORF">SAMN02745148_00594</name>
</gene>
<dbReference type="AlphaFoldDB" id="A0A1M4UDV9"/>
<keyword evidence="1" id="KW-0812">Transmembrane</keyword>
<feature type="transmembrane region" description="Helical" evidence="1">
    <location>
        <begin position="83"/>
        <end position="106"/>
    </location>
</feature>
<protein>
    <submittedName>
        <fullName evidence="2">Uncharacterized membrane protein</fullName>
    </submittedName>
</protein>
<dbReference type="EMBL" id="FQUJ01000003">
    <property type="protein sequence ID" value="SHE54818.1"/>
    <property type="molecule type" value="Genomic_DNA"/>
</dbReference>
<proteinExistence type="predicted"/>
<dbReference type="OrthoDB" id="428263at2"/>
<evidence type="ECO:0000313" key="3">
    <source>
        <dbReference type="Proteomes" id="UP000184346"/>
    </source>
</evidence>
<keyword evidence="1" id="KW-1133">Transmembrane helix</keyword>
<organism evidence="2 3">
    <name type="scientific">Modicisalibacter ilicicola DSM 19980</name>
    <dbReference type="NCBI Taxonomy" id="1121942"/>
    <lineage>
        <taxon>Bacteria</taxon>
        <taxon>Pseudomonadati</taxon>
        <taxon>Pseudomonadota</taxon>
        <taxon>Gammaproteobacteria</taxon>
        <taxon>Oceanospirillales</taxon>
        <taxon>Halomonadaceae</taxon>
        <taxon>Modicisalibacter</taxon>
    </lineage>
</organism>
<keyword evidence="3" id="KW-1185">Reference proteome</keyword>
<dbReference type="InterPro" id="IPR013901">
    <property type="entry name" value="Anthrone_oxy"/>
</dbReference>
<dbReference type="RefSeq" id="WP_072819616.1">
    <property type="nucleotide sequence ID" value="NZ_FQUJ01000003.1"/>
</dbReference>
<evidence type="ECO:0000256" key="1">
    <source>
        <dbReference type="SAM" id="Phobius"/>
    </source>
</evidence>
<dbReference type="STRING" id="1121942.SAMN02745148_00594"/>
<dbReference type="Pfam" id="PF08592">
    <property type="entry name" value="Anthrone_oxy"/>
    <property type="match status" value="1"/>
</dbReference>
<keyword evidence="1" id="KW-0472">Membrane</keyword>
<accession>A0A1M4UDV9</accession>